<dbReference type="Proteomes" id="UP000824112">
    <property type="component" value="Unassembled WGS sequence"/>
</dbReference>
<organism evidence="1 2">
    <name type="scientific">Candidatus Gallibacteroides avistercoris</name>
    <dbReference type="NCBI Taxonomy" id="2840833"/>
    <lineage>
        <taxon>Bacteria</taxon>
        <taxon>Pseudomonadati</taxon>
        <taxon>Bacteroidota</taxon>
        <taxon>Bacteroidia</taxon>
        <taxon>Bacteroidales</taxon>
        <taxon>Bacteroidaceae</taxon>
        <taxon>Bacteroidaceae incertae sedis</taxon>
        <taxon>Candidatus Gallibacteroides</taxon>
    </lineage>
</organism>
<reference evidence="1" key="1">
    <citation type="submission" date="2020-10" db="EMBL/GenBank/DDBJ databases">
        <authorList>
            <person name="Gilroy R."/>
        </authorList>
    </citation>
    <scope>NUCLEOTIDE SEQUENCE</scope>
    <source>
        <strain evidence="1">CHK158-818</strain>
    </source>
</reference>
<sequence length="80" mass="9689">MISEWDEYFKTRKINPGLPFIYSYDFATPLNYDNYIEDWNKKVEQENPMQLPYIQYATNKMAMDYVIDNKKTEFDVLLGE</sequence>
<comment type="caution">
    <text evidence="1">The sequence shown here is derived from an EMBL/GenBank/DDBJ whole genome shotgun (WGS) entry which is preliminary data.</text>
</comment>
<accession>A0A9D1SDR2</accession>
<evidence type="ECO:0000313" key="2">
    <source>
        <dbReference type="Proteomes" id="UP000824112"/>
    </source>
</evidence>
<reference evidence="1" key="2">
    <citation type="journal article" date="2021" name="PeerJ">
        <title>Extensive microbial diversity within the chicken gut microbiome revealed by metagenomics and culture.</title>
        <authorList>
            <person name="Gilroy R."/>
            <person name="Ravi A."/>
            <person name="Getino M."/>
            <person name="Pursley I."/>
            <person name="Horton D.L."/>
            <person name="Alikhan N.F."/>
            <person name="Baker D."/>
            <person name="Gharbi K."/>
            <person name="Hall N."/>
            <person name="Watson M."/>
            <person name="Adriaenssens E.M."/>
            <person name="Foster-Nyarko E."/>
            <person name="Jarju S."/>
            <person name="Secka A."/>
            <person name="Antonio M."/>
            <person name="Oren A."/>
            <person name="Chaudhuri R.R."/>
            <person name="La Ragione R."/>
            <person name="Hildebrand F."/>
            <person name="Pallen M.J."/>
        </authorList>
    </citation>
    <scope>NUCLEOTIDE SEQUENCE</scope>
    <source>
        <strain evidence="1">CHK158-818</strain>
    </source>
</reference>
<gene>
    <name evidence="1" type="ORF">IAB03_08635</name>
</gene>
<name>A0A9D1SDR2_9BACT</name>
<proteinExistence type="predicted"/>
<dbReference type="EMBL" id="DVNA01000195">
    <property type="protein sequence ID" value="HIU55853.1"/>
    <property type="molecule type" value="Genomic_DNA"/>
</dbReference>
<protein>
    <submittedName>
        <fullName evidence="1">Uncharacterized protein</fullName>
    </submittedName>
</protein>
<feature type="non-terminal residue" evidence="1">
    <location>
        <position position="80"/>
    </location>
</feature>
<evidence type="ECO:0000313" key="1">
    <source>
        <dbReference type="EMBL" id="HIU55853.1"/>
    </source>
</evidence>
<dbReference type="AlphaFoldDB" id="A0A9D1SDR2"/>